<dbReference type="InterPro" id="IPR036890">
    <property type="entry name" value="HATPase_C_sf"/>
</dbReference>
<dbReference type="InterPro" id="IPR004358">
    <property type="entry name" value="Sig_transdc_His_kin-like_C"/>
</dbReference>
<feature type="domain" description="PAS" evidence="8">
    <location>
        <begin position="153"/>
        <end position="224"/>
    </location>
</feature>
<evidence type="ECO:0000259" key="9">
    <source>
        <dbReference type="PROSITE" id="PS50113"/>
    </source>
</evidence>
<dbReference type="InterPro" id="IPR003661">
    <property type="entry name" value="HisK_dim/P_dom"/>
</dbReference>
<dbReference type="InterPro" id="IPR013655">
    <property type="entry name" value="PAS_fold_3"/>
</dbReference>
<evidence type="ECO:0000256" key="1">
    <source>
        <dbReference type="ARBA" id="ARBA00000085"/>
    </source>
</evidence>
<dbReference type="InterPro" id="IPR035965">
    <property type="entry name" value="PAS-like_dom_sf"/>
</dbReference>
<evidence type="ECO:0000313" key="11">
    <source>
        <dbReference type="EMBL" id="SCX13976.1"/>
    </source>
</evidence>
<dbReference type="Pfam" id="PF02518">
    <property type="entry name" value="HATPase_c"/>
    <property type="match status" value="1"/>
</dbReference>
<evidence type="ECO:0000259" key="7">
    <source>
        <dbReference type="PROSITE" id="PS50110"/>
    </source>
</evidence>
<protein>
    <recommendedName>
        <fullName evidence="2">histidine kinase</fullName>
        <ecNumber evidence="2">2.7.13.3</ecNumber>
    </recommendedName>
</protein>
<dbReference type="AlphaFoldDB" id="A0A1R3TMP4"/>
<dbReference type="Gene3D" id="3.40.50.2300">
    <property type="match status" value="1"/>
</dbReference>
<dbReference type="EMBL" id="FMUE01000002">
    <property type="protein sequence ID" value="SCX13976.1"/>
    <property type="molecule type" value="Genomic_DNA"/>
</dbReference>
<feature type="modified residue" description="4-aspartylphosphate" evidence="4">
    <location>
        <position position="625"/>
    </location>
</feature>
<dbReference type="SMART" id="SM00086">
    <property type="entry name" value="PAC"/>
    <property type="match status" value="1"/>
</dbReference>
<evidence type="ECO:0000259" key="6">
    <source>
        <dbReference type="PROSITE" id="PS50109"/>
    </source>
</evidence>
<evidence type="ECO:0000256" key="5">
    <source>
        <dbReference type="SAM" id="Coils"/>
    </source>
</evidence>
<reference evidence="12" key="1">
    <citation type="submission" date="2016-10" db="EMBL/GenBank/DDBJ databases">
        <authorList>
            <person name="Wibberg D."/>
        </authorList>
    </citation>
    <scope>NUCLEOTIDE SEQUENCE [LARGE SCALE GENOMIC DNA]</scope>
</reference>
<dbReference type="PROSITE" id="PS50109">
    <property type="entry name" value="HIS_KIN"/>
    <property type="match status" value="1"/>
</dbReference>
<dbReference type="InterPro" id="IPR036097">
    <property type="entry name" value="HisK_dim/P_sf"/>
</dbReference>
<feature type="domain" description="Histidine kinase" evidence="6">
    <location>
        <begin position="331"/>
        <end position="550"/>
    </location>
</feature>
<proteinExistence type="predicted"/>
<dbReference type="CDD" id="cd00130">
    <property type="entry name" value="PAS"/>
    <property type="match status" value="1"/>
</dbReference>
<name>A0A1R3TMP4_9HYPH</name>
<dbReference type="EMBL" id="JAVRAD010000002">
    <property type="protein sequence ID" value="MDX8328581.1"/>
    <property type="molecule type" value="Genomic_DNA"/>
</dbReference>
<evidence type="ECO:0000256" key="4">
    <source>
        <dbReference type="PROSITE-ProRule" id="PRU00169"/>
    </source>
</evidence>
<keyword evidence="5" id="KW-0175">Coiled coil</keyword>
<dbReference type="SUPFAM" id="SSF47384">
    <property type="entry name" value="Homodimeric domain of signal transducing histidine kinase"/>
    <property type="match status" value="1"/>
</dbReference>
<dbReference type="SUPFAM" id="SSF55785">
    <property type="entry name" value="PYP-like sensor domain (PAS domain)"/>
    <property type="match status" value="1"/>
</dbReference>
<dbReference type="InterPro" id="IPR001789">
    <property type="entry name" value="Sig_transdc_resp-reg_receiver"/>
</dbReference>
<dbReference type="PROSITE" id="PS50112">
    <property type="entry name" value="PAS"/>
    <property type="match status" value="1"/>
</dbReference>
<evidence type="ECO:0000313" key="12">
    <source>
        <dbReference type="Proteomes" id="UP000187891"/>
    </source>
</evidence>
<sequence>MRGVSKIFDPCHLALVYAPTGRDAQIAASLLTEAGIHSKSVETISGMVSALDDDVAFVVVTEETLRSTDLRPLSDWIGNQPAWSDLPFIVLTHRGGGPERNPAALRLSEILGNVSFVERPFHATTFISVSRTAFRNRLRQFDARSQIGALADSELWLQTALSAGRLGSWELDLASKTLVCSDTCKSIFGYPPEARFEYEDLLESVHPDDRERMRAEVADTIENGKEYSIEYRIVWPDRSVHWAEIKAQLYRDRRGVAIKMVGVSADITARKEAAEKQRLENETLELRVAERTAELLQAHEKVMAEVEQRQKAEEQLRQALKMEAIGQLTGGVAHDFNNLLMAVMGNLELLAKHVPYDEKAMRLIDGALKGAKRGASLTQRLLAFARRQDLQVKPVNMLRLIEDMDDLLRRSAGSNIALNRSLGTDLPFALGDANQIELALLNLVVNARDAMREGGTISIGLREDKLQRSTPELAAGDYVVLSVTDTGTGMDAETLKKAIDPFFSTKELGKGTGLGLSMIHGLALQLKGALVLQSTLGKGTTAELWIPVSDDEANDKQQAMPVETPQTSSTDRQLRILMVDDDALIAMSSVDMLEDLGHEVVEASSGKQALEILANAAPFDLLVTDFSMPGMNGAELSRKARELVPNLPILIATGYADLPDGMDLEISRLGKPYTQDQLASEISKVLATNVG</sequence>
<evidence type="ECO:0000313" key="10">
    <source>
        <dbReference type="EMBL" id="MDX8328581.1"/>
    </source>
</evidence>
<comment type="catalytic activity">
    <reaction evidence="1">
        <text>ATP + protein L-histidine = ADP + protein N-phospho-L-histidine.</text>
        <dbReference type="EC" id="2.7.13.3"/>
    </reaction>
</comment>
<dbReference type="Gene3D" id="1.10.287.130">
    <property type="match status" value="1"/>
</dbReference>
<evidence type="ECO:0000256" key="3">
    <source>
        <dbReference type="ARBA" id="ARBA00022553"/>
    </source>
</evidence>
<dbReference type="SMART" id="SM00448">
    <property type="entry name" value="REC"/>
    <property type="match status" value="1"/>
</dbReference>
<dbReference type="PROSITE" id="PS50110">
    <property type="entry name" value="RESPONSE_REGULATORY"/>
    <property type="match status" value="1"/>
</dbReference>
<dbReference type="Gene3D" id="3.30.450.20">
    <property type="entry name" value="PAS domain"/>
    <property type="match status" value="1"/>
</dbReference>
<dbReference type="SMART" id="SM00388">
    <property type="entry name" value="HisKA"/>
    <property type="match status" value="1"/>
</dbReference>
<dbReference type="Gene3D" id="3.30.565.10">
    <property type="entry name" value="Histidine kinase-like ATPase, C-terminal domain"/>
    <property type="match status" value="1"/>
</dbReference>
<feature type="domain" description="PAC" evidence="9">
    <location>
        <begin position="227"/>
        <end position="279"/>
    </location>
</feature>
<gene>
    <name evidence="11" type="ORF">DSM25559_1263</name>
    <name evidence="10" type="ORF">RMS29_05030</name>
</gene>
<dbReference type="InterPro" id="IPR000700">
    <property type="entry name" value="PAS-assoc_C"/>
</dbReference>
<dbReference type="SMART" id="SM00091">
    <property type="entry name" value="PAS"/>
    <property type="match status" value="1"/>
</dbReference>
<keyword evidence="3 4" id="KW-0597">Phosphoprotein</keyword>
<dbReference type="InterPro" id="IPR000014">
    <property type="entry name" value="PAS"/>
</dbReference>
<dbReference type="NCBIfam" id="TIGR00229">
    <property type="entry name" value="sensory_box"/>
    <property type="match status" value="1"/>
</dbReference>
<dbReference type="RefSeq" id="WP_077118508.1">
    <property type="nucleotide sequence ID" value="NZ_CP192765.1"/>
</dbReference>
<dbReference type="Pfam" id="PF08447">
    <property type="entry name" value="PAS_3"/>
    <property type="match status" value="1"/>
</dbReference>
<feature type="coiled-coil region" evidence="5">
    <location>
        <begin position="274"/>
        <end position="323"/>
    </location>
</feature>
<dbReference type="GO" id="GO:0000155">
    <property type="term" value="F:phosphorelay sensor kinase activity"/>
    <property type="evidence" value="ECO:0007669"/>
    <property type="project" value="InterPro"/>
</dbReference>
<evidence type="ECO:0000259" key="8">
    <source>
        <dbReference type="PROSITE" id="PS50112"/>
    </source>
</evidence>
<dbReference type="PANTHER" id="PTHR43065:SF42">
    <property type="entry name" value="TWO-COMPONENT SENSOR PPRA"/>
    <property type="match status" value="1"/>
</dbReference>
<dbReference type="STRING" id="1907666.DSM25559_1263"/>
<dbReference type="InterPro" id="IPR003594">
    <property type="entry name" value="HATPase_dom"/>
</dbReference>
<dbReference type="Proteomes" id="UP001277561">
    <property type="component" value="Unassembled WGS sequence"/>
</dbReference>
<evidence type="ECO:0000313" key="13">
    <source>
        <dbReference type="Proteomes" id="UP001277561"/>
    </source>
</evidence>
<dbReference type="Pfam" id="PF00072">
    <property type="entry name" value="Response_reg"/>
    <property type="match status" value="1"/>
</dbReference>
<evidence type="ECO:0000256" key="2">
    <source>
        <dbReference type="ARBA" id="ARBA00012438"/>
    </source>
</evidence>
<accession>A0A1R3TMP4</accession>
<dbReference type="Pfam" id="PF00512">
    <property type="entry name" value="HisKA"/>
    <property type="match status" value="1"/>
</dbReference>
<keyword evidence="13" id="KW-1185">Reference proteome</keyword>
<dbReference type="Gene3D" id="2.10.70.100">
    <property type="match status" value="1"/>
</dbReference>
<dbReference type="InterPro" id="IPR001610">
    <property type="entry name" value="PAC"/>
</dbReference>
<dbReference type="PROSITE" id="PS50113">
    <property type="entry name" value="PAC"/>
    <property type="match status" value="1"/>
</dbReference>
<dbReference type="InterPro" id="IPR011006">
    <property type="entry name" value="CheY-like_superfamily"/>
</dbReference>
<dbReference type="InterPro" id="IPR005467">
    <property type="entry name" value="His_kinase_dom"/>
</dbReference>
<dbReference type="Proteomes" id="UP000187891">
    <property type="component" value="Unassembled WGS sequence"/>
</dbReference>
<dbReference type="CDD" id="cd00082">
    <property type="entry name" value="HisKA"/>
    <property type="match status" value="1"/>
</dbReference>
<feature type="domain" description="Response regulatory" evidence="7">
    <location>
        <begin position="575"/>
        <end position="686"/>
    </location>
</feature>
<dbReference type="SUPFAM" id="SSF52172">
    <property type="entry name" value="CheY-like"/>
    <property type="match status" value="1"/>
</dbReference>
<reference evidence="11" key="2">
    <citation type="submission" date="2016-10" db="EMBL/GenBank/DDBJ databases">
        <authorList>
            <person name="de Groot N.N."/>
        </authorList>
    </citation>
    <scope>NUCLEOTIDE SEQUENCE [LARGE SCALE GENOMIC DNA]</scope>
    <source>
        <strain evidence="11">DSM25559</strain>
    </source>
</reference>
<dbReference type="SUPFAM" id="SSF55874">
    <property type="entry name" value="ATPase domain of HSP90 chaperone/DNA topoisomerase II/histidine kinase"/>
    <property type="match status" value="1"/>
</dbReference>
<organism evidence="11 12">
    <name type="scientific">Agrobacterium rosae</name>
    <dbReference type="NCBI Taxonomy" id="1972867"/>
    <lineage>
        <taxon>Bacteria</taxon>
        <taxon>Pseudomonadati</taxon>
        <taxon>Pseudomonadota</taxon>
        <taxon>Alphaproteobacteria</taxon>
        <taxon>Hyphomicrobiales</taxon>
        <taxon>Rhizobiaceae</taxon>
        <taxon>Rhizobium/Agrobacterium group</taxon>
        <taxon>Agrobacterium</taxon>
    </lineage>
</organism>
<dbReference type="PANTHER" id="PTHR43065">
    <property type="entry name" value="SENSOR HISTIDINE KINASE"/>
    <property type="match status" value="1"/>
</dbReference>
<dbReference type="PRINTS" id="PR00344">
    <property type="entry name" value="BCTRLSENSOR"/>
</dbReference>
<dbReference type="EC" id="2.7.13.3" evidence="2"/>
<reference evidence="10 13" key="3">
    <citation type="journal article" date="2023" name="Phytobiomes J">
        <title>Deciphering the key players within the bacterial microbiota associated with aerial crown gall tumors on rhododendron: Insights into the gallobiome.</title>
        <authorList>
            <person name="Kuzmanovic N."/>
            <person name="Nesme J."/>
            <person name="Wolf J."/>
            <person name="Neumann-Schaal M."/>
            <person name="Petersen J."/>
            <person name="Fernandez-Gnecco G."/>
            <person name="Sproeer C."/>
            <person name="Bunk B."/>
            <person name="Overmann J."/>
            <person name="Sorensen S.J."/>
            <person name="Idczak E."/>
            <person name="Smalla K."/>
        </authorList>
    </citation>
    <scope>NUCLEOTIDE SEQUENCE [LARGE SCALE GENOMIC DNA]</scope>
    <source>
        <strain evidence="10">Rho-14.1</strain>
        <strain evidence="13">rho-14.1</strain>
    </source>
</reference>
<dbReference type="SMART" id="SM00387">
    <property type="entry name" value="HATPase_c"/>
    <property type="match status" value="1"/>
</dbReference>